<evidence type="ECO:0000259" key="5">
    <source>
        <dbReference type="PROSITE" id="PS50106"/>
    </source>
</evidence>
<dbReference type="InterPro" id="IPR036397">
    <property type="entry name" value="RNaseH_sf"/>
</dbReference>
<dbReference type="CDD" id="cd06687">
    <property type="entry name" value="PDZ1_GRIP1-2-like"/>
    <property type="match status" value="1"/>
</dbReference>
<dbReference type="FunFam" id="2.30.42.10:FF:000031">
    <property type="entry name" value="Glutamate receptor interacting protein 1"/>
    <property type="match status" value="1"/>
</dbReference>
<dbReference type="CDD" id="cd06681">
    <property type="entry name" value="PDZ2_GRIP1-2-like"/>
    <property type="match status" value="1"/>
</dbReference>
<reference evidence="7" key="1">
    <citation type="submission" date="2018-06" db="EMBL/GenBank/DDBJ databases">
        <title>Genome assembly of Danube salmon.</title>
        <authorList>
            <person name="Macqueen D.J."/>
            <person name="Gundappa M.K."/>
        </authorList>
    </citation>
    <scope>NUCLEOTIDE SEQUENCE [LARGE SCALE GENOMIC DNA]</scope>
</reference>
<feature type="compositionally biased region" description="Basic and acidic residues" evidence="4">
    <location>
        <begin position="949"/>
        <end position="959"/>
    </location>
</feature>
<dbReference type="CDD" id="cd06684">
    <property type="entry name" value="PDZ3_GRIP1-2-like"/>
    <property type="match status" value="1"/>
</dbReference>
<feature type="domain" description="PDZ" evidence="5">
    <location>
        <begin position="687"/>
        <end position="769"/>
    </location>
</feature>
<reference evidence="6" key="3">
    <citation type="submission" date="2025-09" db="UniProtKB">
        <authorList>
            <consortium name="Ensembl"/>
        </authorList>
    </citation>
    <scope>IDENTIFICATION</scope>
</reference>
<dbReference type="SUPFAM" id="SSF50156">
    <property type="entry name" value="PDZ domain-like"/>
    <property type="match status" value="7"/>
</dbReference>
<accession>A0A4W5N0A6</accession>
<dbReference type="InterPro" id="IPR043545">
    <property type="entry name" value="GRIP1/2"/>
</dbReference>
<name>A0A4W5N0A6_9TELE</name>
<evidence type="ECO:0000256" key="2">
    <source>
        <dbReference type="ARBA" id="ARBA00022490"/>
    </source>
</evidence>
<keyword evidence="2" id="KW-0963">Cytoplasm</keyword>
<dbReference type="CDD" id="cd06682">
    <property type="entry name" value="PDZ5_GRIP1-2-like"/>
    <property type="match status" value="1"/>
</dbReference>
<dbReference type="Proteomes" id="UP000314982">
    <property type="component" value="Unassembled WGS sequence"/>
</dbReference>
<dbReference type="FunFam" id="2.30.42.10:FF:000035">
    <property type="entry name" value="Glutamate receptor interacting protein 1"/>
    <property type="match status" value="1"/>
</dbReference>
<dbReference type="STRING" id="62062.ENSHHUP00000044122"/>
<dbReference type="Ensembl" id="ENSHHUT00000045768.1">
    <property type="protein sequence ID" value="ENSHHUP00000044122.1"/>
    <property type="gene ID" value="ENSHHUG00000027034.1"/>
</dbReference>
<sequence length="1072" mass="116978">MPGERYLSQCIVPTLKFGEGVMVWGCFSWFVLAPLVPHTGNLNATSYNYILNDSVLPNLWQQFGEGPFLFQHENPPCTKRGPYRNCLLRSDYWGMTTLDLIKREGSSLGLTISGGSDKDGKPRVSNLRPGGLAARSDQLNVGDYIKSVNGINLSKLRHDEIISLLKNIGERVVLEVDYELPPFGMSTSSVVYFKGWERMKDCARAALCSVVLGGFHKDWHRSRPLVVTYVRPGGPADREGTLKAGDRVLSIGGMPLNREKHADALTMLMQCSQEALFLIEYDVSLMESVQQASGPLLVEIVKCPAASLGVSLTTAVYRNKQVIVIDKIKQASVVERCGALHIGDLILSIDGTSTEHCSLMEATQLLAQTSDIVKLEILPANQSRLPMRPQDTGQSNRGLELYPNTLQACVLSALVCGGFSPSSTATSGYSSSQGSSTLPCPIPPVAPTSPHSTTHKRSQRRKEHKSSLSLASSSVGPGGQVVHVETSEVVLRGDPLLGFGVQLQGGVFATETLSAPPVIRFIEPDSPAERCGLLQVGDRLLLINRIPTEVGTLEEANQLLRNAALANKVTLEVEFDVAESVVPSSGTFHVKLPKRRGVELGITISASKRPDKALIISDIRKGSIAHRTGTLEPGDRLLAIDNVRLENCTMEDAMHVLQQAEDMVKLRIQKDEDNADELEMSGSIIYTVELKRYNGPLGITISGTEEPFDPIVISGLTKKGLAERTGAIHIGDRVLAINCVSLKGKPLSEAIHLLQMAGETVTLKIKKRQDENPPSFRFLSDTEDELTDSQKTSKHSGVYSATGPSVDSAMSSWDGSGIDTGYGTADLTFQPNEWRRTKPSRRPQSQNSKAPLMFWSLRCHRYASPPRCHGTLNPEDSFWSQALQDLETCGQSEILRELEASMTGSNLSLYLAETKSQEDSVLQSRISPVKRGPIHDEPKTKGNLQRSNRTRDTPPRGRGEAQVTTSPTALELLKVTLRKDPDCGDFGFSVSDGLLEKGIYVNMIRPDGPANQAGLKPYDRILQVNRARTRDFDCCLTVSLITEAGDSLDLVISRNSLAQADNGPPQDLRGPF</sequence>
<evidence type="ECO:0000256" key="3">
    <source>
        <dbReference type="ARBA" id="ARBA00022737"/>
    </source>
</evidence>
<evidence type="ECO:0000256" key="1">
    <source>
        <dbReference type="ARBA" id="ARBA00004496"/>
    </source>
</evidence>
<feature type="region of interest" description="Disordered" evidence="4">
    <location>
        <begin position="426"/>
        <end position="479"/>
    </location>
</feature>
<keyword evidence="3" id="KW-0677">Repeat</keyword>
<feature type="domain" description="PDZ" evidence="5">
    <location>
        <begin position="225"/>
        <end position="283"/>
    </location>
</feature>
<dbReference type="AlphaFoldDB" id="A0A4W5N0A6"/>
<dbReference type="GO" id="GO:0098887">
    <property type="term" value="P:neurotransmitter receptor transport, endosome to postsynaptic membrane"/>
    <property type="evidence" value="ECO:0007669"/>
    <property type="project" value="TreeGrafter"/>
</dbReference>
<keyword evidence="7" id="KW-1185">Reference proteome</keyword>
<reference evidence="6" key="2">
    <citation type="submission" date="2025-08" db="UniProtKB">
        <authorList>
            <consortium name="Ensembl"/>
        </authorList>
    </citation>
    <scope>IDENTIFICATION</scope>
</reference>
<dbReference type="SMART" id="SM00228">
    <property type="entry name" value="PDZ"/>
    <property type="match status" value="7"/>
</dbReference>
<dbReference type="FunFam" id="2.30.42.10:FF:000021">
    <property type="entry name" value="Glutamate receptor interacting protein 1"/>
    <property type="match status" value="1"/>
</dbReference>
<evidence type="ECO:0000256" key="4">
    <source>
        <dbReference type="SAM" id="MobiDB-lite"/>
    </source>
</evidence>
<feature type="domain" description="PDZ" evidence="5">
    <location>
        <begin position="589"/>
        <end position="672"/>
    </location>
</feature>
<dbReference type="InterPro" id="IPR036034">
    <property type="entry name" value="PDZ_sf"/>
</dbReference>
<dbReference type="PROSITE" id="PS50106">
    <property type="entry name" value="PDZ"/>
    <property type="match status" value="7"/>
</dbReference>
<protein>
    <submittedName>
        <fullName evidence="6">Glutamate receptor interacting protein 2a</fullName>
    </submittedName>
</protein>
<dbReference type="Gene3D" id="2.30.42.10">
    <property type="match status" value="7"/>
</dbReference>
<dbReference type="CDD" id="cd06686">
    <property type="entry name" value="PDZ4_GRIP1-2-like"/>
    <property type="match status" value="1"/>
</dbReference>
<evidence type="ECO:0000313" key="7">
    <source>
        <dbReference type="Proteomes" id="UP000314982"/>
    </source>
</evidence>
<feature type="region of interest" description="Disordered" evidence="4">
    <location>
        <begin position="772"/>
        <end position="803"/>
    </location>
</feature>
<evidence type="ECO:0000313" key="6">
    <source>
        <dbReference type="Ensembl" id="ENSHHUP00000044122.1"/>
    </source>
</evidence>
<feature type="domain" description="PDZ" evidence="5">
    <location>
        <begin position="974"/>
        <end position="1056"/>
    </location>
</feature>
<proteinExistence type="predicted"/>
<dbReference type="PANTHER" id="PTHR46227:SF5">
    <property type="entry name" value="GLUTAMATE RECEPTOR INTERACTING PROTEIN 2 ISOFORM X1"/>
    <property type="match status" value="1"/>
</dbReference>
<dbReference type="GO" id="GO:0005737">
    <property type="term" value="C:cytoplasm"/>
    <property type="evidence" value="ECO:0007669"/>
    <property type="project" value="UniProtKB-SubCell"/>
</dbReference>
<dbReference type="GeneTree" id="ENSGT00940000155615"/>
<dbReference type="Gene3D" id="3.30.420.10">
    <property type="entry name" value="Ribonuclease H-like superfamily/Ribonuclease H"/>
    <property type="match status" value="1"/>
</dbReference>
<dbReference type="FunFam" id="2.30.42.10:FF:000025">
    <property type="entry name" value="Glutamate receptor interacting protein 1"/>
    <property type="match status" value="1"/>
</dbReference>
<dbReference type="FunFam" id="2.30.42.10:FF:000022">
    <property type="entry name" value="Glutamate receptor interacting protein 1"/>
    <property type="match status" value="1"/>
</dbReference>
<dbReference type="InterPro" id="IPR001478">
    <property type="entry name" value="PDZ"/>
</dbReference>
<organism evidence="6 7">
    <name type="scientific">Hucho hucho</name>
    <name type="common">huchen</name>
    <dbReference type="NCBI Taxonomy" id="62062"/>
    <lineage>
        <taxon>Eukaryota</taxon>
        <taxon>Metazoa</taxon>
        <taxon>Chordata</taxon>
        <taxon>Craniata</taxon>
        <taxon>Vertebrata</taxon>
        <taxon>Euteleostomi</taxon>
        <taxon>Actinopterygii</taxon>
        <taxon>Neopterygii</taxon>
        <taxon>Teleostei</taxon>
        <taxon>Protacanthopterygii</taxon>
        <taxon>Salmoniformes</taxon>
        <taxon>Salmonidae</taxon>
        <taxon>Salmoninae</taxon>
        <taxon>Hucho</taxon>
    </lineage>
</organism>
<comment type="subcellular location">
    <subcellularLocation>
        <location evidence="1">Cytoplasm</location>
    </subcellularLocation>
</comment>
<feature type="compositionally biased region" description="Basic residues" evidence="4">
    <location>
        <begin position="453"/>
        <end position="464"/>
    </location>
</feature>
<feature type="compositionally biased region" description="Low complexity" evidence="4">
    <location>
        <begin position="426"/>
        <end position="437"/>
    </location>
</feature>
<dbReference type="CDD" id="cd06683">
    <property type="entry name" value="PDZ6_GRIP1-2-like"/>
    <property type="match status" value="1"/>
</dbReference>
<dbReference type="PANTHER" id="PTHR46227">
    <property type="entry name" value="GLUTAMATE RECEPTOR-INTERACTING PROTEIN GRIP"/>
    <property type="match status" value="1"/>
</dbReference>
<dbReference type="FunFam" id="2.30.42.10:FF:000023">
    <property type="entry name" value="Glutamate receptor interacting protein 1"/>
    <property type="match status" value="1"/>
</dbReference>
<feature type="domain" description="PDZ" evidence="5">
    <location>
        <begin position="488"/>
        <end position="563"/>
    </location>
</feature>
<feature type="domain" description="PDZ" evidence="5">
    <location>
        <begin position="297"/>
        <end position="381"/>
    </location>
</feature>
<dbReference type="InterPro" id="IPR041489">
    <property type="entry name" value="PDZ_6"/>
</dbReference>
<feature type="domain" description="PDZ" evidence="5">
    <location>
        <begin position="97"/>
        <end position="180"/>
    </location>
</feature>
<dbReference type="CDD" id="cd06685">
    <property type="entry name" value="PDZ7_GRIP1-2-like"/>
    <property type="match status" value="1"/>
</dbReference>
<dbReference type="GO" id="GO:0003676">
    <property type="term" value="F:nucleic acid binding"/>
    <property type="evidence" value="ECO:0007669"/>
    <property type="project" value="InterPro"/>
</dbReference>
<dbReference type="FunFam" id="2.30.42.10:FF:000034">
    <property type="entry name" value="Glutamate receptor interacting protein 1"/>
    <property type="match status" value="1"/>
</dbReference>
<feature type="region of interest" description="Disordered" evidence="4">
    <location>
        <begin position="920"/>
        <end position="965"/>
    </location>
</feature>
<dbReference type="Pfam" id="PF17820">
    <property type="entry name" value="PDZ_6"/>
    <property type="match status" value="1"/>
</dbReference>
<dbReference type="Pfam" id="PF00595">
    <property type="entry name" value="PDZ"/>
    <property type="match status" value="6"/>
</dbReference>